<feature type="region of interest" description="Disordered" evidence="1">
    <location>
        <begin position="137"/>
        <end position="175"/>
    </location>
</feature>
<reference evidence="2 3" key="1">
    <citation type="submission" date="2024-03" db="EMBL/GenBank/DDBJ databases">
        <title>Novel Streptomyces species of biotechnological and ecological value are a feature of Machair soil.</title>
        <authorList>
            <person name="Prole J.R."/>
            <person name="Goodfellow M."/>
            <person name="Allenby N."/>
            <person name="Ward A.C."/>
        </authorList>
    </citation>
    <scope>NUCLEOTIDE SEQUENCE [LARGE SCALE GENOMIC DNA]</scope>
    <source>
        <strain evidence="2 3">MS1.HAVA.3</strain>
    </source>
</reference>
<sequence>MTAALGLGTYRVRAVEEPARAACSDGLVWLDTAPNYATAHQALGPVIADHPRAMIATKTGFFTQQEGEAAVAAGVLPPEEAAVGHSLHPASPAGRPIAPSRPWAAPTSCSSTTPSTPTRTVGCCTRGCATCSASWRSTPLKAASPDTEWPPGPASSTRHSPSPNSSAWPRGRRIG</sequence>
<dbReference type="SUPFAM" id="SSF51430">
    <property type="entry name" value="NAD(P)-linked oxidoreductase"/>
    <property type="match status" value="1"/>
</dbReference>
<evidence type="ECO:0000256" key="1">
    <source>
        <dbReference type="SAM" id="MobiDB-lite"/>
    </source>
</evidence>
<evidence type="ECO:0008006" key="4">
    <source>
        <dbReference type="Google" id="ProtNLM"/>
    </source>
</evidence>
<evidence type="ECO:0000313" key="3">
    <source>
        <dbReference type="Proteomes" id="UP001382904"/>
    </source>
</evidence>
<dbReference type="Proteomes" id="UP001382904">
    <property type="component" value="Unassembled WGS sequence"/>
</dbReference>
<dbReference type="InterPro" id="IPR036812">
    <property type="entry name" value="NAD(P)_OxRdtase_dom_sf"/>
</dbReference>
<evidence type="ECO:0000313" key="2">
    <source>
        <dbReference type="EMBL" id="MEJ8643295.1"/>
    </source>
</evidence>
<gene>
    <name evidence="2" type="ORF">WKI68_21720</name>
</gene>
<proteinExistence type="predicted"/>
<name>A0ABU8U6J6_9ACTN</name>
<feature type="compositionally biased region" description="Low complexity" evidence="1">
    <location>
        <begin position="155"/>
        <end position="166"/>
    </location>
</feature>
<keyword evidence="3" id="KW-1185">Reference proteome</keyword>
<organism evidence="2 3">
    <name type="scientific">Streptomyces caledonius</name>
    <dbReference type="NCBI Taxonomy" id="3134107"/>
    <lineage>
        <taxon>Bacteria</taxon>
        <taxon>Bacillati</taxon>
        <taxon>Actinomycetota</taxon>
        <taxon>Actinomycetes</taxon>
        <taxon>Kitasatosporales</taxon>
        <taxon>Streptomycetaceae</taxon>
        <taxon>Streptomyces</taxon>
    </lineage>
</organism>
<comment type="caution">
    <text evidence="2">The sequence shown here is derived from an EMBL/GenBank/DDBJ whole genome shotgun (WGS) entry which is preliminary data.</text>
</comment>
<dbReference type="EMBL" id="JBBKAM010000002">
    <property type="protein sequence ID" value="MEJ8643295.1"/>
    <property type="molecule type" value="Genomic_DNA"/>
</dbReference>
<accession>A0ABU8U6J6</accession>
<dbReference type="Gene3D" id="3.20.20.100">
    <property type="entry name" value="NADP-dependent oxidoreductase domain"/>
    <property type="match status" value="1"/>
</dbReference>
<protein>
    <recommendedName>
        <fullName evidence="4">NADP-dependent oxidoreductase domain-containing protein</fullName>
    </recommendedName>
</protein>